<dbReference type="GO" id="GO:0005524">
    <property type="term" value="F:ATP binding"/>
    <property type="evidence" value="ECO:0007669"/>
    <property type="project" value="UniProtKB-KW"/>
</dbReference>
<dbReference type="FunFam" id="1.20.1560.10:FF:000010">
    <property type="entry name" value="Multidrug resistance-associated ABC transporter"/>
    <property type="match status" value="1"/>
</dbReference>
<name>A0A9P6RPG7_9FUNG</name>
<dbReference type="InterPro" id="IPR003593">
    <property type="entry name" value="AAA+_ATPase"/>
</dbReference>
<evidence type="ECO:0000256" key="9">
    <source>
        <dbReference type="SAM" id="MobiDB-lite"/>
    </source>
</evidence>
<comment type="subcellular location">
    <subcellularLocation>
        <location evidence="1">Membrane</location>
        <topology evidence="1">Multi-pass membrane protein</topology>
    </subcellularLocation>
</comment>
<dbReference type="PROSITE" id="PS00211">
    <property type="entry name" value="ABC_TRANSPORTER_1"/>
    <property type="match status" value="2"/>
</dbReference>
<feature type="domain" description="ABC transporter" evidence="11">
    <location>
        <begin position="434"/>
        <end position="655"/>
    </location>
</feature>
<feature type="transmembrane region" description="Helical" evidence="10">
    <location>
        <begin position="881"/>
        <end position="905"/>
    </location>
</feature>
<dbReference type="CDD" id="cd18606">
    <property type="entry name" value="ABC_6TM_YOR1_D2_like"/>
    <property type="match status" value="1"/>
</dbReference>
<keyword evidence="6" id="KW-0067">ATP-binding</keyword>
<evidence type="ECO:0000256" key="2">
    <source>
        <dbReference type="ARBA" id="ARBA00009726"/>
    </source>
</evidence>
<feature type="domain" description="ABC transmembrane type-1" evidence="12">
    <location>
        <begin position="136"/>
        <end position="311"/>
    </location>
</feature>
<feature type="transmembrane region" description="Helical" evidence="10">
    <location>
        <begin position="335"/>
        <end position="357"/>
    </location>
</feature>
<feature type="transmembrane region" description="Helical" evidence="10">
    <location>
        <begin position="229"/>
        <end position="251"/>
    </location>
</feature>
<dbReference type="InterPro" id="IPR017871">
    <property type="entry name" value="ABC_transporter-like_CS"/>
</dbReference>
<dbReference type="CDD" id="cd03244">
    <property type="entry name" value="ABCC_MRP_domain2"/>
    <property type="match status" value="1"/>
</dbReference>
<dbReference type="GO" id="GO:0016020">
    <property type="term" value="C:membrane"/>
    <property type="evidence" value="ECO:0007669"/>
    <property type="project" value="UniProtKB-SubCell"/>
</dbReference>
<gene>
    <name evidence="13" type="ORF">BGZ99_001658</name>
</gene>
<feature type="domain" description="ABC transmembrane type-1" evidence="12">
    <location>
        <begin position="757"/>
        <end position="1032"/>
    </location>
</feature>
<feature type="transmembrane region" description="Helical" evidence="10">
    <location>
        <begin position="981"/>
        <end position="1001"/>
    </location>
</feature>
<feature type="transmembrane region" description="Helical" evidence="10">
    <location>
        <begin position="300"/>
        <end position="323"/>
    </location>
</feature>
<dbReference type="PANTHER" id="PTHR24223:SF456">
    <property type="entry name" value="MULTIDRUG RESISTANCE-ASSOCIATED PROTEIN LETHAL(2)03659"/>
    <property type="match status" value="1"/>
</dbReference>
<evidence type="ECO:0000256" key="6">
    <source>
        <dbReference type="ARBA" id="ARBA00022840"/>
    </source>
</evidence>
<dbReference type="InterPro" id="IPR027417">
    <property type="entry name" value="P-loop_NTPase"/>
</dbReference>
<dbReference type="SUPFAM" id="SSF52540">
    <property type="entry name" value="P-loop containing nucleoside triphosphate hydrolases"/>
    <property type="match status" value="2"/>
</dbReference>
<dbReference type="InterPro" id="IPR036640">
    <property type="entry name" value="ABC1_TM_sf"/>
</dbReference>
<evidence type="ECO:0000256" key="5">
    <source>
        <dbReference type="ARBA" id="ARBA00022741"/>
    </source>
</evidence>
<evidence type="ECO:0000313" key="14">
    <source>
        <dbReference type="Proteomes" id="UP000738325"/>
    </source>
</evidence>
<feature type="region of interest" description="Disordered" evidence="9">
    <location>
        <begin position="678"/>
        <end position="726"/>
    </location>
</feature>
<keyword evidence="14" id="KW-1185">Reference proteome</keyword>
<keyword evidence="8 10" id="KW-0472">Membrane</keyword>
<dbReference type="GO" id="GO:0140359">
    <property type="term" value="F:ABC-type transporter activity"/>
    <property type="evidence" value="ECO:0007669"/>
    <property type="project" value="InterPro"/>
</dbReference>
<evidence type="ECO:0000256" key="8">
    <source>
        <dbReference type="ARBA" id="ARBA00023136"/>
    </source>
</evidence>
<dbReference type="GO" id="GO:0016887">
    <property type="term" value="F:ATP hydrolysis activity"/>
    <property type="evidence" value="ECO:0007669"/>
    <property type="project" value="InterPro"/>
</dbReference>
<dbReference type="CDD" id="cd03250">
    <property type="entry name" value="ABCC_MRP_domain1"/>
    <property type="match status" value="1"/>
</dbReference>
<organism evidence="13 14">
    <name type="scientific">Dissophora globulifera</name>
    <dbReference type="NCBI Taxonomy" id="979702"/>
    <lineage>
        <taxon>Eukaryota</taxon>
        <taxon>Fungi</taxon>
        <taxon>Fungi incertae sedis</taxon>
        <taxon>Mucoromycota</taxon>
        <taxon>Mortierellomycotina</taxon>
        <taxon>Mortierellomycetes</taxon>
        <taxon>Mortierellales</taxon>
        <taxon>Mortierellaceae</taxon>
        <taxon>Dissophora</taxon>
    </lineage>
</organism>
<accession>A0A9P6RPG7</accession>
<dbReference type="OrthoDB" id="6500128at2759"/>
<keyword evidence="7 10" id="KW-1133">Transmembrane helix</keyword>
<evidence type="ECO:0000259" key="12">
    <source>
        <dbReference type="PROSITE" id="PS50929"/>
    </source>
</evidence>
<comment type="caution">
    <text evidence="13">The sequence shown here is derived from an EMBL/GenBank/DDBJ whole genome shotgun (WGS) entry which is preliminary data.</text>
</comment>
<dbReference type="SUPFAM" id="SSF90123">
    <property type="entry name" value="ABC transporter transmembrane region"/>
    <property type="match status" value="2"/>
</dbReference>
<dbReference type="Pfam" id="PF00005">
    <property type="entry name" value="ABC_tran"/>
    <property type="match status" value="2"/>
</dbReference>
<dbReference type="EMBL" id="JAAAIP010000143">
    <property type="protein sequence ID" value="KAG0324594.1"/>
    <property type="molecule type" value="Genomic_DNA"/>
</dbReference>
<feature type="compositionally biased region" description="Acidic residues" evidence="9">
    <location>
        <begin position="708"/>
        <end position="717"/>
    </location>
</feature>
<comment type="similarity">
    <text evidence="2">Belongs to the ABC transporter superfamily. ABCC family. Conjugate transporter (TC 3.A.1.208) subfamily.</text>
</comment>
<evidence type="ECO:0000259" key="11">
    <source>
        <dbReference type="PROSITE" id="PS50893"/>
    </source>
</evidence>
<dbReference type="PROSITE" id="PS50929">
    <property type="entry name" value="ABC_TM1F"/>
    <property type="match status" value="2"/>
</dbReference>
<keyword evidence="3" id="KW-0813">Transport</keyword>
<keyword evidence="5" id="KW-0547">Nucleotide-binding</keyword>
<feature type="domain" description="ABC transporter" evidence="11">
    <location>
        <begin position="1071"/>
        <end position="1305"/>
    </location>
</feature>
<dbReference type="Pfam" id="PF00664">
    <property type="entry name" value="ABC_membrane"/>
    <property type="match status" value="2"/>
</dbReference>
<feature type="transmembrane region" description="Helical" evidence="10">
    <location>
        <begin position="757"/>
        <end position="776"/>
    </location>
</feature>
<protein>
    <submittedName>
        <fullName evidence="13">Uncharacterized protein</fullName>
    </submittedName>
</protein>
<sequence>MSSSAEEQAPLRQPKNISVPSYLTTVQPSSFEELAAAGKVISESEKEEQAPISPEASANVFQIWTIGWMDALFRTGFERQIQEEDLYRVIEKRRARVLGQKLMSYWSLEKQTQAEGDRRRRPSLLRAIVRTFWRDYLLGYIFLEIGVPPPPAVKGYGLAISAFLFACGQNLLYQRWEALSINTGLFIRTALIDLVFRKATMLSAKSHLLYPDGSIINLMSTDISRIDNAAIFFTIVVASPIYLTVVVVLLVRLMGPSALLGAAMLMLTNPIQAWGMARLAPIRKLASEMTDSRIRLLTEILSGIRAIKLFAVPIFASALSFVLYALLGNELKPEIVFPALALYAIMRVPLMILPYCYTTSVDAYVAIGRIQEFLLSEDAVALSPIDESAESAITIEDADFVWEALSNISTKTGTGNDRVNANNADLEHSQENTALLSDAENNFSHTTPYLQNINLRIARGALVAIVGSVGSGKSSLLQAIVGNMTQSRGTIIRGSTASYASQTPWIQNATIRDNILFDKPFDEERYWRVIRACCLEQDLASFPHGDLTEIGERGVNLSGGQKARLSLARSVYFDAGTVIMDDPLSAVDAHVGKRLWRDCVQGELKGKTRVIATHQLHVLPTVDQIIFMKGGVIAAEGTYQELMAAGGEFSQLMVQHGGLHGKKHKDTIGDIVIASEESGSSTQTLQQEGSITESDSEQTSEFGSLDAGDTETSDAQEEMAGGSTSKLMTEEERAIGAVSVAVYLDYFKMAGLGRWSVVLFCLIGQQVFNILMNYWLSLWSDQALDLSTSTYILVFVSLAITQVIILTIGSQLLCLAIIRTAGVLHARAFDNVIRAPLSFYDTTPLGRILNRFSKDVEAVDSAILGPLNDITITLSMILGSVILTLIYFPLLFIAIVPMGGLYYGLSIYYRSTSREIKRLDSTLRSVLYSYFAESLTGMGTLRAYDRIKRAIVINQTRIDLGNRAYYLFQTGTRWISLRVQLLGALVILLTSVTVIGARFSFNAALAGLVLSYTVRIAGDLSWVLQCIATMENNMNSVERLVYYTKNLPQEPARESLPDLKPAKSWPKHGAITFKDVSMRYRPELPQVLRKISFDVKPGHKVGVVGRTGAGKSSLIHALFLLTELDGGQIFLDGIDTQAIGTADLRSHIAIIPQDPVLFQGAFRYNLDPLGKHSEQELWQVLETSDLKAYVQAQEGGLDAVITAGGKNLSAGQRQLVCLARALLAKSKVVVLDEATASVDLVTDALIQKAIRVDFAASTVITIAHRINTIIDYDRVLVVQQGQVAEYDTPVNLLRNPSSTISALVSETGIENAAHLRSLSGL</sequence>
<dbReference type="InterPro" id="IPR003439">
    <property type="entry name" value="ABC_transporter-like_ATP-bd"/>
</dbReference>
<feature type="transmembrane region" description="Helical" evidence="10">
    <location>
        <begin position="257"/>
        <end position="279"/>
    </location>
</feature>
<dbReference type="FunFam" id="3.40.50.300:FF:000163">
    <property type="entry name" value="Multidrug resistance-associated protein member 4"/>
    <property type="match status" value="1"/>
</dbReference>
<evidence type="ECO:0000256" key="4">
    <source>
        <dbReference type="ARBA" id="ARBA00022692"/>
    </source>
</evidence>
<feature type="compositionally biased region" description="Polar residues" evidence="9">
    <location>
        <begin position="678"/>
        <end position="702"/>
    </location>
</feature>
<proteinExistence type="inferred from homology"/>
<feature type="transmembrane region" description="Helical" evidence="10">
    <location>
        <begin position="791"/>
        <end position="818"/>
    </location>
</feature>
<reference evidence="13" key="1">
    <citation type="journal article" date="2020" name="Fungal Divers.">
        <title>Resolving the Mortierellaceae phylogeny through synthesis of multi-gene phylogenetics and phylogenomics.</title>
        <authorList>
            <person name="Vandepol N."/>
            <person name="Liber J."/>
            <person name="Desiro A."/>
            <person name="Na H."/>
            <person name="Kennedy M."/>
            <person name="Barry K."/>
            <person name="Grigoriev I.V."/>
            <person name="Miller A.N."/>
            <person name="O'Donnell K."/>
            <person name="Stajich J.E."/>
            <person name="Bonito G."/>
        </authorList>
    </citation>
    <scope>NUCLEOTIDE SEQUENCE</scope>
    <source>
        <strain evidence="13">REB-010B</strain>
    </source>
</reference>
<dbReference type="InterPro" id="IPR011527">
    <property type="entry name" value="ABC1_TM_dom"/>
</dbReference>
<evidence type="ECO:0000256" key="1">
    <source>
        <dbReference type="ARBA" id="ARBA00004141"/>
    </source>
</evidence>
<dbReference type="Gene3D" id="1.20.1560.10">
    <property type="entry name" value="ABC transporter type 1, transmembrane domain"/>
    <property type="match status" value="2"/>
</dbReference>
<dbReference type="PROSITE" id="PS50893">
    <property type="entry name" value="ABC_TRANSPORTER_2"/>
    <property type="match status" value="2"/>
</dbReference>
<evidence type="ECO:0000256" key="3">
    <source>
        <dbReference type="ARBA" id="ARBA00022448"/>
    </source>
</evidence>
<evidence type="ECO:0000256" key="7">
    <source>
        <dbReference type="ARBA" id="ARBA00022989"/>
    </source>
</evidence>
<dbReference type="SMART" id="SM00382">
    <property type="entry name" value="AAA"/>
    <property type="match status" value="2"/>
</dbReference>
<dbReference type="Proteomes" id="UP000738325">
    <property type="component" value="Unassembled WGS sequence"/>
</dbReference>
<dbReference type="FunFam" id="3.40.50.300:FF:000997">
    <property type="entry name" value="Multidrug resistance-associated protein 1"/>
    <property type="match status" value="1"/>
</dbReference>
<dbReference type="Gene3D" id="3.40.50.300">
    <property type="entry name" value="P-loop containing nucleotide triphosphate hydrolases"/>
    <property type="match status" value="2"/>
</dbReference>
<evidence type="ECO:0000313" key="13">
    <source>
        <dbReference type="EMBL" id="KAG0324594.1"/>
    </source>
</evidence>
<dbReference type="InterPro" id="IPR050173">
    <property type="entry name" value="ABC_transporter_C-like"/>
</dbReference>
<evidence type="ECO:0000256" key="10">
    <source>
        <dbReference type="SAM" id="Phobius"/>
    </source>
</evidence>
<dbReference type="PANTHER" id="PTHR24223">
    <property type="entry name" value="ATP-BINDING CASSETTE SUB-FAMILY C"/>
    <property type="match status" value="1"/>
</dbReference>
<keyword evidence="4 10" id="KW-0812">Transmembrane</keyword>